<evidence type="ECO:0000256" key="1">
    <source>
        <dbReference type="SAM" id="MobiDB-lite"/>
    </source>
</evidence>
<feature type="compositionally biased region" description="Low complexity" evidence="1">
    <location>
        <begin position="411"/>
        <end position="423"/>
    </location>
</feature>
<feature type="compositionally biased region" description="Low complexity" evidence="1">
    <location>
        <begin position="353"/>
        <end position="365"/>
    </location>
</feature>
<dbReference type="Proteomes" id="UP000195489">
    <property type="component" value="Unassembled WGS sequence"/>
</dbReference>
<dbReference type="InterPro" id="IPR006477">
    <property type="entry name" value="Yir_bir_cir"/>
</dbReference>
<feature type="compositionally biased region" description="Pro residues" evidence="1">
    <location>
        <begin position="462"/>
        <end position="480"/>
    </location>
</feature>
<dbReference type="AlphaFoldDB" id="A0A1D3L9K5"/>
<dbReference type="EMBL" id="FMIM01000341">
    <property type="protein sequence ID" value="SCL90828.1"/>
    <property type="molecule type" value="Genomic_DNA"/>
</dbReference>
<protein>
    <submittedName>
        <fullName evidence="2">CIR protein</fullName>
    </submittedName>
</protein>
<feature type="region of interest" description="Disordered" evidence="1">
    <location>
        <begin position="266"/>
        <end position="292"/>
    </location>
</feature>
<dbReference type="Pfam" id="PF06022">
    <property type="entry name" value="Cir_Bir_Yir"/>
    <property type="match status" value="1"/>
</dbReference>
<evidence type="ECO:0000313" key="2">
    <source>
        <dbReference type="EMBL" id="SCL90828.1"/>
    </source>
</evidence>
<sequence>MDIGAYNLFLEVDKLFDDKSVNVEKFNANHNVSDYCPEKNGSKRCDNDYERINAIGGHLIMQLYFKNSSINGGNNDKRFIEYFIMWLSHIVYKITGDHTITLKSAYDKYLKDNFGQFKHWHLLQDKKYLTNSNMAIMNLLYLLFQQNCETIEKYKTRHVLGHEYANKAFQSFMIYDQLSNFINQCGPYTELLDHLKEKYNGFIKNAKSENKHGDDVVDQLIELPSIEKINCESKFKSKGCKIVHYKLEKTTPKLIKMGMQMLKDDAKTHSYNPSDSIISHDTGSDDDDDDIDIDIDVDVDVDDDDDDDDDADNLEDSDYTIQKLLSQIQNNQKGTSSIPSLINALIKALIPASSPKAQQPQQQASTNLSSTEHETSKTPKTNTASGTSETGSTGTKVSTAQTPSQPEKPVPAQAAAAQPAPAQTVSVKPAPPQTAAAKPDPAKPDPAKPAPPQTAAAKPDPAKPAPAKPAPAKPAPAKPA</sequence>
<feature type="non-terminal residue" evidence="2">
    <location>
        <position position="480"/>
    </location>
</feature>
<name>A0A1D3L9K5_PLACU</name>
<proteinExistence type="predicted"/>
<organism evidence="2 3">
    <name type="scientific">Plasmodium chabaudi chabaudi</name>
    <dbReference type="NCBI Taxonomy" id="31271"/>
    <lineage>
        <taxon>Eukaryota</taxon>
        <taxon>Sar</taxon>
        <taxon>Alveolata</taxon>
        <taxon>Apicomplexa</taxon>
        <taxon>Aconoidasida</taxon>
        <taxon>Haemosporida</taxon>
        <taxon>Plasmodiidae</taxon>
        <taxon>Plasmodium</taxon>
        <taxon>Plasmodium (Vinckeia)</taxon>
    </lineage>
</organism>
<gene>
    <name evidence="2" type="ORF">PCHCB_000536400</name>
</gene>
<dbReference type="PANTHER" id="PTHR24216">
    <property type="entry name" value="PAXILLIN-RELATED"/>
    <property type="match status" value="1"/>
</dbReference>
<feature type="region of interest" description="Disordered" evidence="1">
    <location>
        <begin position="353"/>
        <end position="480"/>
    </location>
</feature>
<reference evidence="2 3" key="1">
    <citation type="submission" date="2016-08" db="EMBL/GenBank/DDBJ databases">
        <authorList>
            <consortium name="Pathogen Informatics"/>
        </authorList>
    </citation>
    <scope>NUCLEOTIDE SEQUENCE [LARGE SCALE GENOMIC DNA]</scope>
    <source>
        <strain evidence="2 3">CB</strain>
    </source>
</reference>
<feature type="compositionally biased region" description="Low complexity" evidence="1">
    <location>
        <begin position="381"/>
        <end position="399"/>
    </location>
</feature>
<accession>A0A1D3L9K5</accession>
<evidence type="ECO:0000313" key="3">
    <source>
        <dbReference type="Proteomes" id="UP000195489"/>
    </source>
</evidence>